<sequence>MKVFFDERQLGHKPEVYYRGGAPMPHPEQPERAILIRDMLIEHGFPISAPADFGTDPIKAVHDPAYVDFFSDAYERFLKEAPEGALGIPTRHPGTRRGRCPKDINGAMGWWMTDTSTPLTENTYEAIYWSAQTAISAAKDVMDGARASYGLSRPPGHHAMTDCANGFCFYNNACIAAHHMRAKWGKVALLDVDVHTGNGSLDIFYDRGDVFFCSLHPDPAVYPTFYLGYADETGEGDGLGASLNEVLNMGDGETEVMEALDRGISAIQDFGAEALVVSLGFDMAADDPLAAVEVYAEGFAEMARRIAAMGLPTVLIQEGGYLGPSLRANAEAFLTTFRKEIGG</sequence>
<dbReference type="PRINTS" id="PR01270">
    <property type="entry name" value="HDASUPER"/>
</dbReference>
<evidence type="ECO:0000256" key="3">
    <source>
        <dbReference type="ARBA" id="ARBA00022723"/>
    </source>
</evidence>
<dbReference type="Gene3D" id="3.40.800.20">
    <property type="entry name" value="Histone deacetylase domain"/>
    <property type="match status" value="1"/>
</dbReference>
<dbReference type="InterPro" id="IPR000286">
    <property type="entry name" value="HDACs"/>
</dbReference>
<dbReference type="EMBL" id="JAFBXE010000022">
    <property type="protein sequence ID" value="MBM2414967.1"/>
    <property type="molecule type" value="Genomic_DNA"/>
</dbReference>
<keyword evidence="10" id="KW-1185">Reference proteome</keyword>
<comment type="caution">
    <text evidence="7">The sequence shown here is derived from an EMBL/GenBank/DDBJ whole genome shotgun (WGS) entry which is preliminary data.</text>
</comment>
<evidence type="ECO:0000313" key="7">
    <source>
        <dbReference type="EMBL" id="MBM2414967.1"/>
    </source>
</evidence>
<evidence type="ECO:0000313" key="9">
    <source>
        <dbReference type="Proteomes" id="UP000755667"/>
    </source>
</evidence>
<organism evidence="7 9">
    <name type="scientific">Marivita cryptomonadis</name>
    <dbReference type="NCBI Taxonomy" id="505252"/>
    <lineage>
        <taxon>Bacteria</taxon>
        <taxon>Pseudomonadati</taxon>
        <taxon>Pseudomonadota</taxon>
        <taxon>Alphaproteobacteria</taxon>
        <taxon>Rhodobacterales</taxon>
        <taxon>Roseobacteraceae</taxon>
        <taxon>Marivita</taxon>
    </lineage>
</organism>
<dbReference type="PANTHER" id="PTHR10625">
    <property type="entry name" value="HISTONE DEACETYLASE HDAC1-RELATED"/>
    <property type="match status" value="1"/>
</dbReference>
<evidence type="ECO:0000313" key="8">
    <source>
        <dbReference type="EMBL" id="MBM2419638.1"/>
    </source>
</evidence>
<dbReference type="GO" id="GO:0004407">
    <property type="term" value="F:histone deacetylase activity"/>
    <property type="evidence" value="ECO:0007669"/>
    <property type="project" value="TreeGrafter"/>
</dbReference>
<dbReference type="GO" id="GO:0016787">
    <property type="term" value="F:hydrolase activity"/>
    <property type="evidence" value="ECO:0007669"/>
    <property type="project" value="UniProtKB-KW"/>
</dbReference>
<dbReference type="AlphaFoldDB" id="A0A9Q2PFS8"/>
<dbReference type="InterPro" id="IPR023801">
    <property type="entry name" value="His_deacetylse_dom"/>
</dbReference>
<dbReference type="InterPro" id="IPR037138">
    <property type="entry name" value="His_deacetylse_dom_sf"/>
</dbReference>
<dbReference type="PANTHER" id="PTHR10625:SF17">
    <property type="entry name" value="HISTONE DEACETYLASE 8"/>
    <property type="match status" value="1"/>
</dbReference>
<gene>
    <name evidence="7" type="ORF">JQX41_21895</name>
    <name evidence="8" type="ORF">JQX48_21915</name>
</gene>
<protein>
    <submittedName>
        <fullName evidence="7">Histone deacetylase family protein</fullName>
    </submittedName>
</protein>
<evidence type="ECO:0000256" key="1">
    <source>
        <dbReference type="ARBA" id="ARBA00001947"/>
    </source>
</evidence>
<comment type="similarity">
    <text evidence="2">Belongs to the histone deacetylase family.</text>
</comment>
<evidence type="ECO:0000256" key="5">
    <source>
        <dbReference type="ARBA" id="ARBA00022833"/>
    </source>
</evidence>
<dbReference type="EMBL" id="JAFBXF010000022">
    <property type="protein sequence ID" value="MBM2419638.1"/>
    <property type="molecule type" value="Genomic_DNA"/>
</dbReference>
<dbReference type="CDD" id="cd10001">
    <property type="entry name" value="HDAC_classII_APAH"/>
    <property type="match status" value="1"/>
</dbReference>
<dbReference type="GeneID" id="62642694"/>
<name>A0A9Q2PFS8_9RHOB</name>
<feature type="domain" description="Histone deacetylase" evidence="6">
    <location>
        <begin position="26"/>
        <end position="335"/>
    </location>
</feature>
<reference evidence="7 10" key="1">
    <citation type="submission" date="2021-01" db="EMBL/GenBank/DDBJ databases">
        <title>Diatom-associated Roseobacters Show Island Model of Population Structure.</title>
        <authorList>
            <person name="Qu L."/>
            <person name="Feng X."/>
            <person name="Chen Y."/>
            <person name="Li L."/>
            <person name="Wang X."/>
            <person name="Hu Z."/>
            <person name="Wang H."/>
            <person name="Luo H."/>
        </authorList>
    </citation>
    <scope>NUCLEOTIDE SEQUENCE</scope>
    <source>
        <strain evidence="8 10">CC28-63</strain>
        <strain evidence="7">CC28-69</strain>
    </source>
</reference>
<proteinExistence type="inferred from homology"/>
<dbReference type="GO" id="GO:0046872">
    <property type="term" value="F:metal ion binding"/>
    <property type="evidence" value="ECO:0007669"/>
    <property type="project" value="UniProtKB-KW"/>
</dbReference>
<dbReference type="Proteomes" id="UP000809440">
    <property type="component" value="Unassembled WGS sequence"/>
</dbReference>
<dbReference type="Pfam" id="PF00850">
    <property type="entry name" value="Hist_deacetyl"/>
    <property type="match status" value="1"/>
</dbReference>
<dbReference type="Proteomes" id="UP000755667">
    <property type="component" value="Unassembled WGS sequence"/>
</dbReference>
<dbReference type="InterPro" id="IPR023696">
    <property type="entry name" value="Ureohydrolase_dom_sf"/>
</dbReference>
<dbReference type="OrthoDB" id="9808367at2"/>
<dbReference type="RefSeq" id="WP_085632491.1">
    <property type="nucleotide sequence ID" value="NZ_JAFBWU010000022.1"/>
</dbReference>
<evidence type="ECO:0000313" key="10">
    <source>
        <dbReference type="Proteomes" id="UP000809440"/>
    </source>
</evidence>
<keyword evidence="5" id="KW-0862">Zinc</keyword>
<evidence type="ECO:0000256" key="2">
    <source>
        <dbReference type="ARBA" id="ARBA00005947"/>
    </source>
</evidence>
<comment type="cofactor">
    <cofactor evidence="1">
        <name>Zn(2+)</name>
        <dbReference type="ChEBI" id="CHEBI:29105"/>
    </cofactor>
</comment>
<accession>A0A9Q2PFS8</accession>
<keyword evidence="4" id="KW-0378">Hydrolase</keyword>
<keyword evidence="3" id="KW-0479">Metal-binding</keyword>
<evidence type="ECO:0000256" key="4">
    <source>
        <dbReference type="ARBA" id="ARBA00022801"/>
    </source>
</evidence>
<dbReference type="GO" id="GO:0040029">
    <property type="term" value="P:epigenetic regulation of gene expression"/>
    <property type="evidence" value="ECO:0007669"/>
    <property type="project" value="TreeGrafter"/>
</dbReference>
<dbReference type="SUPFAM" id="SSF52768">
    <property type="entry name" value="Arginase/deacetylase"/>
    <property type="match status" value="1"/>
</dbReference>
<evidence type="ECO:0000259" key="6">
    <source>
        <dbReference type="Pfam" id="PF00850"/>
    </source>
</evidence>